<protein>
    <recommendedName>
        <fullName evidence="3">MPP_superfamily domain containing protein</fullName>
    </recommendedName>
</protein>
<name>A0A6J5QPS2_9CAUD</name>
<dbReference type="SUPFAM" id="SSF56300">
    <property type="entry name" value="Metallo-dependent phosphatases"/>
    <property type="match status" value="1"/>
</dbReference>
<accession>A0A6J5QPS2</accession>
<gene>
    <name evidence="1" type="ORF">UFOVP1119_120</name>
    <name evidence="2" type="ORF">UFOVP1238_94</name>
</gene>
<dbReference type="EMBL" id="LR797198">
    <property type="protein sequence ID" value="CAB4193537.1"/>
    <property type="molecule type" value="Genomic_DNA"/>
</dbReference>
<evidence type="ECO:0000313" key="2">
    <source>
        <dbReference type="EMBL" id="CAB4193537.1"/>
    </source>
</evidence>
<proteinExistence type="predicted"/>
<reference evidence="1" key="1">
    <citation type="submission" date="2020-05" db="EMBL/GenBank/DDBJ databases">
        <authorList>
            <person name="Chiriac C."/>
            <person name="Salcher M."/>
            <person name="Ghai R."/>
            <person name="Kavagutti S V."/>
        </authorList>
    </citation>
    <scope>NUCLEOTIDE SEQUENCE</scope>
</reference>
<dbReference type="EMBL" id="LR797076">
    <property type="protein sequence ID" value="CAB4185782.1"/>
    <property type="molecule type" value="Genomic_DNA"/>
</dbReference>
<organism evidence="1">
    <name type="scientific">uncultured Caudovirales phage</name>
    <dbReference type="NCBI Taxonomy" id="2100421"/>
    <lineage>
        <taxon>Viruses</taxon>
        <taxon>Duplodnaviria</taxon>
        <taxon>Heunggongvirae</taxon>
        <taxon>Uroviricota</taxon>
        <taxon>Caudoviricetes</taxon>
        <taxon>Peduoviridae</taxon>
        <taxon>Maltschvirus</taxon>
        <taxon>Maltschvirus maltsch</taxon>
    </lineage>
</organism>
<evidence type="ECO:0000313" key="1">
    <source>
        <dbReference type="EMBL" id="CAB4185782.1"/>
    </source>
</evidence>
<sequence>MTNDLKWMMVSDIHFPRHDPRKVELFMKVMKWFKPDAVDLLGDIDDADSTSRWAAEYPAEFSIPVSDGGVTGTRDFLAELRKTTGPDADIHFHDGNHGWTRHGDYLAKKAPAFLEFITPDSLYEYKKHGINWHEYNEPPVKRFGDMYGHHGESISKHSGESVRNDVNNWGVSLVRGHSHRMGAYFQTYNITGQEQRGYEIGHLCDETKMDYSIQKNWQAGFAVAHVVNDYPHMQLIQITRDYTCVVDGKIFTA</sequence>
<evidence type="ECO:0008006" key="3">
    <source>
        <dbReference type="Google" id="ProtNLM"/>
    </source>
</evidence>
<dbReference type="InterPro" id="IPR029052">
    <property type="entry name" value="Metallo-depent_PP-like"/>
</dbReference>